<proteinExistence type="predicted"/>
<organism evidence="1 2">
    <name type="scientific">Desulfoluna limicola</name>
    <dbReference type="NCBI Taxonomy" id="2810562"/>
    <lineage>
        <taxon>Bacteria</taxon>
        <taxon>Pseudomonadati</taxon>
        <taxon>Thermodesulfobacteriota</taxon>
        <taxon>Desulfobacteria</taxon>
        <taxon>Desulfobacterales</taxon>
        <taxon>Desulfolunaceae</taxon>
        <taxon>Desulfoluna</taxon>
    </lineage>
</organism>
<dbReference type="InterPro" id="IPR038071">
    <property type="entry name" value="UROD/MetE-like_sf"/>
</dbReference>
<gene>
    <name evidence="1" type="ORF">DSLASN_32800</name>
</gene>
<evidence type="ECO:0000313" key="1">
    <source>
        <dbReference type="EMBL" id="BCS97648.1"/>
    </source>
</evidence>
<protein>
    <recommendedName>
        <fullName evidence="3">Methionine synthase</fullName>
    </recommendedName>
</protein>
<name>A0ABN6F9Y9_9BACT</name>
<dbReference type="EMBL" id="AP024488">
    <property type="protein sequence ID" value="BCS97648.1"/>
    <property type="molecule type" value="Genomic_DNA"/>
</dbReference>
<evidence type="ECO:0008006" key="3">
    <source>
        <dbReference type="Google" id="ProtNLM"/>
    </source>
</evidence>
<sequence>MTKFTPQGRPLLIGSLPLSNHVEATELILAHTPDIPLWAQLPSNPKEGMIDQFLPGFPGLVEGDEKSWIDSTSEAFANDMLAFYEAYLLVSDAGGDIEGSPFALSAERAKGFSTLTGMAPALSPQPLALKGQITGPITFGTGVKDQDDRAIFYDEQLRDIMVKHLTMLAAWQARMLGKSGALPIVFFDEPALAGFGTSAYVTITEEDVISALNEMADAVHSEGGLAGVHVCANTQWTLLFDAAIDIISFDAYAYFDRFVLFAQQLKGFLEKGGIIAWGIVPTGNAEEIEKETVDSLFAKWDAQVKELEALGFDRKSVVDATLITPSCGTGSLSLDLAKKVLALTKGLSEKVQAQA</sequence>
<dbReference type="Proteomes" id="UP001320148">
    <property type="component" value="Chromosome"/>
</dbReference>
<dbReference type="Gene3D" id="3.20.20.210">
    <property type="match status" value="1"/>
</dbReference>
<dbReference type="SUPFAM" id="SSF51726">
    <property type="entry name" value="UROD/MetE-like"/>
    <property type="match status" value="1"/>
</dbReference>
<keyword evidence="2" id="KW-1185">Reference proteome</keyword>
<accession>A0ABN6F9Y9</accession>
<reference evidence="1 2" key="1">
    <citation type="submission" date="2021-02" db="EMBL/GenBank/DDBJ databases">
        <title>Complete genome of Desulfoluna sp. strain ASN36.</title>
        <authorList>
            <person name="Takahashi A."/>
            <person name="Kojima H."/>
            <person name="Fukui M."/>
        </authorList>
    </citation>
    <scope>NUCLEOTIDE SEQUENCE [LARGE SCALE GENOMIC DNA]</scope>
    <source>
        <strain evidence="1 2">ASN36</strain>
    </source>
</reference>
<dbReference type="RefSeq" id="WP_236889053.1">
    <property type="nucleotide sequence ID" value="NZ_AP024488.1"/>
</dbReference>
<evidence type="ECO:0000313" key="2">
    <source>
        <dbReference type="Proteomes" id="UP001320148"/>
    </source>
</evidence>